<sequence>MHLSKWEVSPSELNLLVENSRNLFLLRFSKLTLKNGTGVAVGLRSSSPSVAGTVFSPQLQPLSSPATPILNLQHLKVLVMTHATFQMSELRIEAPDLVVINVSFSQVQCNNAWSSSPNIVWNTPSLQQLIHNRTERSIGTASLLSSPRALRAASFADYELPAQLTTEIVTKQGQNLQSLRLACFTGVTPADLKLVLTSCPNLVNLCGPEIRMWAGDLVPVAVDGLHPLVSPSPTSHGVGRAGLGSATVESGGGDGVYTARRRRVEEPKEHQDDQEMSWRCSEVPSQPNSDNTYIFPTMPQDSSSQKEWVCQNLERLSIYVSLEPVQEDDEMMCYPCNIQEHGYGNGQGVPSSSLVFDKETQARLFNRQQPHSLQQDHQQKQSWHYFQHRFHQQHQQKHHRQHQEATADRARVAFLNQLSKLRRLKYLDLSGEHVEKANLVQIGLPWTLSGGIEQLATLRELEHIAVTGWVEQMGPEEIKWMKQTWLKLQHVSLLKTDSPGISRFQGLLAKMWPDLTVQDKARNKGSCPPLYLR</sequence>
<dbReference type="Proteomes" id="UP000748756">
    <property type="component" value="Unassembled WGS sequence"/>
</dbReference>
<accession>A0A9P5RX99</accession>
<comment type="caution">
    <text evidence="2">The sequence shown here is derived from an EMBL/GenBank/DDBJ whole genome shotgun (WGS) entry which is preliminary data.</text>
</comment>
<evidence type="ECO:0000256" key="1">
    <source>
        <dbReference type="SAM" id="MobiDB-lite"/>
    </source>
</evidence>
<organism evidence="2 3">
    <name type="scientific">Linnemannia schmuckeri</name>
    <dbReference type="NCBI Taxonomy" id="64567"/>
    <lineage>
        <taxon>Eukaryota</taxon>
        <taxon>Fungi</taxon>
        <taxon>Fungi incertae sedis</taxon>
        <taxon>Mucoromycota</taxon>
        <taxon>Mortierellomycotina</taxon>
        <taxon>Mortierellomycetes</taxon>
        <taxon>Mortierellales</taxon>
        <taxon>Mortierellaceae</taxon>
        <taxon>Linnemannia</taxon>
    </lineage>
</organism>
<dbReference type="EMBL" id="JAAAUQ010000770">
    <property type="protein sequence ID" value="KAF9147700.1"/>
    <property type="molecule type" value="Genomic_DNA"/>
</dbReference>
<proteinExistence type="predicted"/>
<feature type="region of interest" description="Disordered" evidence="1">
    <location>
        <begin position="233"/>
        <end position="285"/>
    </location>
</feature>
<protein>
    <submittedName>
        <fullName evidence="2">Uncharacterized protein</fullName>
    </submittedName>
</protein>
<dbReference type="InterPro" id="IPR032675">
    <property type="entry name" value="LRR_dom_sf"/>
</dbReference>
<evidence type="ECO:0000313" key="3">
    <source>
        <dbReference type="Proteomes" id="UP000748756"/>
    </source>
</evidence>
<gene>
    <name evidence="2" type="ORF">BG015_010629</name>
</gene>
<evidence type="ECO:0000313" key="2">
    <source>
        <dbReference type="EMBL" id="KAF9147700.1"/>
    </source>
</evidence>
<name>A0A9P5RX99_9FUNG</name>
<keyword evidence="3" id="KW-1185">Reference proteome</keyword>
<dbReference type="Gene3D" id="3.80.10.10">
    <property type="entry name" value="Ribonuclease Inhibitor"/>
    <property type="match status" value="1"/>
</dbReference>
<dbReference type="OrthoDB" id="2383684at2759"/>
<reference evidence="2" key="1">
    <citation type="journal article" date="2020" name="Fungal Divers.">
        <title>Resolving the Mortierellaceae phylogeny through synthesis of multi-gene phylogenetics and phylogenomics.</title>
        <authorList>
            <person name="Vandepol N."/>
            <person name="Liber J."/>
            <person name="Desiro A."/>
            <person name="Na H."/>
            <person name="Kennedy M."/>
            <person name="Barry K."/>
            <person name="Grigoriev I.V."/>
            <person name="Miller A.N."/>
            <person name="O'Donnell K."/>
            <person name="Stajich J.E."/>
            <person name="Bonito G."/>
        </authorList>
    </citation>
    <scope>NUCLEOTIDE SEQUENCE</scope>
    <source>
        <strain evidence="2">NRRL 6426</strain>
    </source>
</reference>
<feature type="compositionally biased region" description="Basic and acidic residues" evidence="1">
    <location>
        <begin position="263"/>
        <end position="273"/>
    </location>
</feature>
<dbReference type="AlphaFoldDB" id="A0A9P5RX99"/>